<dbReference type="PANTHER" id="PTHR40034:SF1">
    <property type="entry name" value="BSL5891 PROTEIN"/>
    <property type="match status" value="1"/>
</dbReference>
<protein>
    <recommendedName>
        <fullName evidence="4">DUF3311 domain-containing protein</fullName>
    </recommendedName>
</protein>
<keyword evidence="1" id="KW-0472">Membrane</keyword>
<evidence type="ECO:0000256" key="1">
    <source>
        <dbReference type="SAM" id="Phobius"/>
    </source>
</evidence>
<dbReference type="PANTHER" id="PTHR40034">
    <property type="entry name" value="BSL5891 PROTEIN"/>
    <property type="match status" value="1"/>
</dbReference>
<evidence type="ECO:0000313" key="3">
    <source>
        <dbReference type="Proteomes" id="UP001500897"/>
    </source>
</evidence>
<keyword evidence="1" id="KW-1133">Transmembrane helix</keyword>
<gene>
    <name evidence="2" type="ORF">GCM10009759_77590</name>
</gene>
<dbReference type="EMBL" id="BAAANS010000111">
    <property type="protein sequence ID" value="GAA2125530.1"/>
    <property type="molecule type" value="Genomic_DNA"/>
</dbReference>
<dbReference type="Pfam" id="PF11755">
    <property type="entry name" value="DUF3311"/>
    <property type="match status" value="1"/>
</dbReference>
<accession>A0ABN2YDP4</accession>
<dbReference type="Proteomes" id="UP001500897">
    <property type="component" value="Unassembled WGS sequence"/>
</dbReference>
<dbReference type="InterPro" id="IPR021741">
    <property type="entry name" value="DUF3311"/>
</dbReference>
<feature type="transmembrane region" description="Helical" evidence="1">
    <location>
        <begin position="97"/>
        <end position="119"/>
    </location>
</feature>
<name>A0ABN2YDP4_9ACTN</name>
<comment type="caution">
    <text evidence="2">The sequence shown here is derived from an EMBL/GenBank/DDBJ whole genome shotgun (WGS) entry which is preliminary data.</text>
</comment>
<feature type="transmembrane region" description="Helical" evidence="1">
    <location>
        <begin position="65"/>
        <end position="85"/>
    </location>
</feature>
<evidence type="ECO:0000313" key="2">
    <source>
        <dbReference type="EMBL" id="GAA2125530.1"/>
    </source>
</evidence>
<evidence type="ECO:0008006" key="4">
    <source>
        <dbReference type="Google" id="ProtNLM"/>
    </source>
</evidence>
<keyword evidence="1" id="KW-0812">Transmembrane</keyword>
<keyword evidence="3" id="KW-1185">Reference proteome</keyword>
<proteinExistence type="predicted"/>
<organism evidence="2 3">
    <name type="scientific">Kitasatospora saccharophila</name>
    <dbReference type="NCBI Taxonomy" id="407973"/>
    <lineage>
        <taxon>Bacteria</taxon>
        <taxon>Bacillati</taxon>
        <taxon>Actinomycetota</taxon>
        <taxon>Actinomycetes</taxon>
        <taxon>Kitasatosporales</taxon>
        <taxon>Streptomycetaceae</taxon>
        <taxon>Kitasatospora</taxon>
    </lineage>
</organism>
<reference evidence="2 3" key="1">
    <citation type="journal article" date="2019" name="Int. J. Syst. Evol. Microbiol.">
        <title>The Global Catalogue of Microorganisms (GCM) 10K type strain sequencing project: providing services to taxonomists for standard genome sequencing and annotation.</title>
        <authorList>
            <consortium name="The Broad Institute Genomics Platform"/>
            <consortium name="The Broad Institute Genome Sequencing Center for Infectious Disease"/>
            <person name="Wu L."/>
            <person name="Ma J."/>
        </authorList>
    </citation>
    <scope>NUCLEOTIDE SEQUENCE [LARGE SCALE GENOMIC DNA]</scope>
    <source>
        <strain evidence="2 3">JCM 14559</strain>
    </source>
</reference>
<sequence>MTVVTPLPYLRGVLPITEGTARRACRHVRCGAYEVTPCQPPEPLVSSSSQVPAAGAPPVVSPARVVAGLCLLVPVVVMLWVPSYSKTSPELGGMPFFYWYQLLWVLLSALFTGAAYLLVRRDELARRAAAAVEPVPAPVLPAQAEPEDGGRA</sequence>